<dbReference type="PANTHER" id="PTHR22912">
    <property type="entry name" value="DISULFIDE OXIDOREDUCTASE"/>
    <property type="match status" value="1"/>
</dbReference>
<evidence type="ECO:0000256" key="1">
    <source>
        <dbReference type="ARBA" id="ARBA00001974"/>
    </source>
</evidence>
<dbReference type="FunFam" id="3.30.390.30:FF:000001">
    <property type="entry name" value="Dihydrolipoyl dehydrogenase"/>
    <property type="match status" value="1"/>
</dbReference>
<keyword evidence="6" id="KW-0274">FAD</keyword>
<comment type="similarity">
    <text evidence="3">Belongs to the class-I pyridine nucleotide-disulfide oxidoreductase family.</text>
</comment>
<dbReference type="SUPFAM" id="SSF51905">
    <property type="entry name" value="FAD/NAD(P)-binding domain"/>
    <property type="match status" value="1"/>
</dbReference>
<name>A0A381QFY3_9ZZZZ</name>
<dbReference type="InterPro" id="IPR036188">
    <property type="entry name" value="FAD/NAD-bd_sf"/>
</dbReference>
<evidence type="ECO:0000256" key="9">
    <source>
        <dbReference type="ARBA" id="ARBA00023157"/>
    </source>
</evidence>
<keyword evidence="7" id="KW-0560">Oxidoreductase</keyword>
<comment type="subcellular location">
    <subcellularLocation>
        <location evidence="2">Cytoplasm</location>
    </subcellularLocation>
</comment>
<evidence type="ECO:0000256" key="7">
    <source>
        <dbReference type="ARBA" id="ARBA00023002"/>
    </source>
</evidence>
<dbReference type="InterPro" id="IPR016156">
    <property type="entry name" value="FAD/NAD-linked_Rdtase_dimer_sf"/>
</dbReference>
<keyword evidence="5" id="KW-0285">Flavoprotein</keyword>
<dbReference type="PANTHER" id="PTHR22912:SF217">
    <property type="entry name" value="DIHYDROLIPOYL DEHYDROGENASE"/>
    <property type="match status" value="1"/>
</dbReference>
<dbReference type="AlphaFoldDB" id="A0A381QFY3"/>
<dbReference type="InterPro" id="IPR001100">
    <property type="entry name" value="Pyr_nuc-diS_OxRdtase"/>
</dbReference>
<dbReference type="PROSITE" id="PS00076">
    <property type="entry name" value="PYRIDINE_REDOX_1"/>
    <property type="match status" value="1"/>
</dbReference>
<dbReference type="Gene3D" id="3.50.50.60">
    <property type="entry name" value="FAD/NAD(P)-binding domain"/>
    <property type="match status" value="2"/>
</dbReference>
<dbReference type="Gene3D" id="3.30.390.30">
    <property type="match status" value="1"/>
</dbReference>
<dbReference type="PRINTS" id="PR00368">
    <property type="entry name" value="FADPNR"/>
</dbReference>
<evidence type="ECO:0000256" key="3">
    <source>
        <dbReference type="ARBA" id="ARBA00007532"/>
    </source>
</evidence>
<dbReference type="Pfam" id="PF02852">
    <property type="entry name" value="Pyr_redox_dim"/>
    <property type="match status" value="1"/>
</dbReference>
<dbReference type="InterPro" id="IPR050151">
    <property type="entry name" value="Class-I_Pyr_Nuc-Dis_Oxidored"/>
</dbReference>
<feature type="domain" description="FAD/NAD(P)-binding" evidence="12">
    <location>
        <begin position="16"/>
        <end position="333"/>
    </location>
</feature>
<evidence type="ECO:0000256" key="5">
    <source>
        <dbReference type="ARBA" id="ARBA00022630"/>
    </source>
</evidence>
<organism evidence="13">
    <name type="scientific">marine metagenome</name>
    <dbReference type="NCBI Taxonomy" id="408172"/>
    <lineage>
        <taxon>unclassified sequences</taxon>
        <taxon>metagenomes</taxon>
        <taxon>ecological metagenomes</taxon>
    </lineage>
</organism>
<evidence type="ECO:0000313" key="13">
    <source>
        <dbReference type="EMBL" id="SUZ77279.1"/>
    </source>
</evidence>
<dbReference type="NCBIfam" id="TIGR01350">
    <property type="entry name" value="lipoamide_DH"/>
    <property type="match status" value="1"/>
</dbReference>
<feature type="domain" description="Pyridine nucleotide-disulphide oxidoreductase dimerisation" evidence="11">
    <location>
        <begin position="354"/>
        <end position="462"/>
    </location>
</feature>
<accession>A0A381QFY3</accession>
<keyword evidence="4" id="KW-0963">Cytoplasm</keyword>
<evidence type="ECO:0008006" key="14">
    <source>
        <dbReference type="Google" id="ProtNLM"/>
    </source>
</evidence>
<comment type="cofactor">
    <cofactor evidence="1">
        <name>FAD</name>
        <dbReference type="ChEBI" id="CHEBI:57692"/>
    </cofactor>
</comment>
<keyword evidence="8" id="KW-0520">NAD</keyword>
<evidence type="ECO:0000256" key="2">
    <source>
        <dbReference type="ARBA" id="ARBA00004496"/>
    </source>
</evidence>
<proteinExistence type="inferred from homology"/>
<dbReference type="PRINTS" id="PR00411">
    <property type="entry name" value="PNDRDTASEI"/>
</dbReference>
<dbReference type="GO" id="GO:0005737">
    <property type="term" value="C:cytoplasm"/>
    <property type="evidence" value="ECO:0007669"/>
    <property type="project" value="UniProtKB-SubCell"/>
</dbReference>
<dbReference type="SUPFAM" id="SSF55424">
    <property type="entry name" value="FAD/NAD-linked reductases, dimerisation (C-terminal) domain"/>
    <property type="match status" value="1"/>
</dbReference>
<reference evidence="13" key="1">
    <citation type="submission" date="2018-05" db="EMBL/GenBank/DDBJ databases">
        <authorList>
            <person name="Lanie J.A."/>
            <person name="Ng W.-L."/>
            <person name="Kazmierczak K.M."/>
            <person name="Andrzejewski T.M."/>
            <person name="Davidsen T.M."/>
            <person name="Wayne K.J."/>
            <person name="Tettelin H."/>
            <person name="Glass J.I."/>
            <person name="Rusch D."/>
            <person name="Podicherti R."/>
            <person name="Tsui H.-C.T."/>
            <person name="Winkler M.E."/>
        </authorList>
    </citation>
    <scope>NUCLEOTIDE SEQUENCE</scope>
</reference>
<feature type="non-terminal residue" evidence="13">
    <location>
        <position position="1"/>
    </location>
</feature>
<evidence type="ECO:0000259" key="12">
    <source>
        <dbReference type="Pfam" id="PF07992"/>
    </source>
</evidence>
<dbReference type="EMBL" id="UINC01001311">
    <property type="protein sequence ID" value="SUZ77279.1"/>
    <property type="molecule type" value="Genomic_DNA"/>
</dbReference>
<protein>
    <recommendedName>
        <fullName evidence="14">Dihydrolipoyl dehydrogenase</fullName>
    </recommendedName>
</protein>
<dbReference type="PIRSF" id="PIRSF000350">
    <property type="entry name" value="Mercury_reductase_MerA"/>
    <property type="match status" value="1"/>
</dbReference>
<dbReference type="GO" id="GO:0006103">
    <property type="term" value="P:2-oxoglutarate metabolic process"/>
    <property type="evidence" value="ECO:0007669"/>
    <property type="project" value="TreeGrafter"/>
</dbReference>
<evidence type="ECO:0000256" key="8">
    <source>
        <dbReference type="ARBA" id="ARBA00023027"/>
    </source>
</evidence>
<evidence type="ECO:0000256" key="6">
    <source>
        <dbReference type="ARBA" id="ARBA00022827"/>
    </source>
</evidence>
<evidence type="ECO:0000256" key="4">
    <source>
        <dbReference type="ARBA" id="ARBA00022490"/>
    </source>
</evidence>
<dbReference type="GO" id="GO:0004148">
    <property type="term" value="F:dihydrolipoyl dehydrogenase (NADH) activity"/>
    <property type="evidence" value="ECO:0007669"/>
    <property type="project" value="InterPro"/>
</dbReference>
<evidence type="ECO:0000256" key="10">
    <source>
        <dbReference type="ARBA" id="ARBA00023284"/>
    </source>
</evidence>
<sequence>VTGILKVPRGDLLADFDVVVLGAGPGGYVAAIRAAQLGLKTAIIEKDSVGGVCLNWGCIPSKSLLRNAEVLNLVNNAEEFGITFENLTYDFSKAISRSREVVDKLTSGVQYLLNKNQVELIEGTGKLTEPHEIEILENNRKFTSDNIIIATGARQRDIDSMPIDHHIVINSRDALSMSEIPDDITIIGAGATGVEFAHIYRSYGAKVTLVEMMDRIIPNEDSEISDSLRKSFAEREIDIKVGVIVKSIQASNGTALVTLVANGEEHLITSDKVLVAVGVQPNTDGIGLEGAGITTDKGFISIGENMETNVSGVYAIGDVTGKMLLAHVATAQAVTAVEYIAGLNPAPIDYHLLPRAIYCEPQVASFGMTEAQARNHGIEIQIGRFPFSASGKAVALGHTEGIIKLVIDPEIGEILGAHMIGPEVTELLAELSMTKLLEGTTTELGWLVHPHPTISETLKEAALDSNGEAIHI</sequence>
<evidence type="ECO:0000259" key="11">
    <source>
        <dbReference type="Pfam" id="PF02852"/>
    </source>
</evidence>
<dbReference type="InterPro" id="IPR006258">
    <property type="entry name" value="Lipoamide_DH"/>
</dbReference>
<keyword evidence="10" id="KW-0676">Redox-active center</keyword>
<keyword evidence="9" id="KW-1015">Disulfide bond</keyword>
<dbReference type="GO" id="GO:0050660">
    <property type="term" value="F:flavin adenine dinucleotide binding"/>
    <property type="evidence" value="ECO:0007669"/>
    <property type="project" value="InterPro"/>
</dbReference>
<dbReference type="InterPro" id="IPR012999">
    <property type="entry name" value="Pyr_OxRdtase_I_AS"/>
</dbReference>
<dbReference type="InterPro" id="IPR023753">
    <property type="entry name" value="FAD/NAD-binding_dom"/>
</dbReference>
<dbReference type="InterPro" id="IPR004099">
    <property type="entry name" value="Pyr_nucl-diS_OxRdtase_dimer"/>
</dbReference>
<dbReference type="Pfam" id="PF07992">
    <property type="entry name" value="Pyr_redox_2"/>
    <property type="match status" value="1"/>
</dbReference>
<gene>
    <name evidence="13" type="ORF">METZ01_LOCUS30133</name>
</gene>